<organism evidence="2 3">
    <name type="scientific">Mariprofundus micogutta</name>
    <dbReference type="NCBI Taxonomy" id="1921010"/>
    <lineage>
        <taxon>Bacteria</taxon>
        <taxon>Pseudomonadati</taxon>
        <taxon>Pseudomonadota</taxon>
        <taxon>Candidatius Mariprofundia</taxon>
        <taxon>Mariprofundales</taxon>
        <taxon>Mariprofundaceae</taxon>
        <taxon>Mariprofundus</taxon>
    </lineage>
</organism>
<dbReference type="STRING" id="1921010.MMIC_P2163"/>
<evidence type="ECO:0000313" key="2">
    <source>
        <dbReference type="EMBL" id="GAV21183.1"/>
    </source>
</evidence>
<keyword evidence="1" id="KW-0732">Signal</keyword>
<dbReference type="Proteomes" id="UP000231632">
    <property type="component" value="Unassembled WGS sequence"/>
</dbReference>
<evidence type="ECO:0000313" key="3">
    <source>
        <dbReference type="Proteomes" id="UP000231632"/>
    </source>
</evidence>
<gene>
    <name evidence="2" type="ORF">MMIC_P2163</name>
</gene>
<reference evidence="2 3" key="1">
    <citation type="journal article" date="2017" name="Arch. Microbiol.">
        <title>Mariprofundus micogutta sp. nov., a novel iron-oxidizing zetaproteobacterium isolated from a deep-sea hydrothermal field at the Bayonnaise knoll of the Izu-Ogasawara arc, and a description of Mariprofundales ord. nov. and Zetaproteobacteria classis nov.</title>
        <authorList>
            <person name="Makita H."/>
            <person name="Tanaka E."/>
            <person name="Mitsunobu S."/>
            <person name="Miyazaki M."/>
            <person name="Nunoura T."/>
            <person name="Uematsu K."/>
            <person name="Takaki Y."/>
            <person name="Nishi S."/>
            <person name="Shimamura S."/>
            <person name="Takai K."/>
        </authorList>
    </citation>
    <scope>NUCLEOTIDE SEQUENCE [LARGE SCALE GENOMIC DNA]</scope>
    <source>
        <strain evidence="2 3">ET2</strain>
    </source>
</reference>
<feature type="signal peptide" evidence="1">
    <location>
        <begin position="1"/>
        <end position="26"/>
    </location>
</feature>
<dbReference type="RefSeq" id="WP_227819487.1">
    <property type="nucleotide sequence ID" value="NZ_BDFD01000022.1"/>
</dbReference>
<proteinExistence type="predicted"/>
<comment type="caution">
    <text evidence="2">The sequence shown here is derived from an EMBL/GenBank/DDBJ whole genome shotgun (WGS) entry which is preliminary data.</text>
</comment>
<protein>
    <recommendedName>
        <fullName evidence="4">Outer membrane protein</fullName>
    </recommendedName>
</protein>
<feature type="chain" id="PRO_5012453885" description="Outer membrane protein" evidence="1">
    <location>
        <begin position="27"/>
        <end position="253"/>
    </location>
</feature>
<name>A0A1L8CQL4_9PROT</name>
<keyword evidence="3" id="KW-1185">Reference proteome</keyword>
<evidence type="ECO:0008006" key="4">
    <source>
        <dbReference type="Google" id="ProtNLM"/>
    </source>
</evidence>
<accession>A0A1L8CQL4</accession>
<dbReference type="EMBL" id="BDFD01000022">
    <property type="protein sequence ID" value="GAV21183.1"/>
    <property type="molecule type" value="Genomic_DNA"/>
</dbReference>
<sequence length="253" mass="26713">MVMNLKKKMMTAVAAGCFAFAGFAQADETVAIKAGYMILSPSGQFGASVNNVGTKIDMNTDLNFDNSTQPTGEISINLGDSLLTIGYVPMSFAGNGVLAAPVVFNGTAFAGAVSSEFNADIIDIGYTYYLVNMDDLPSRFQLGIESSVKTVIAKTSMTGGALTANKDVTLPIPTLGLRGRVALADFIGLVGRVGYLGYAGNSFLDVDAQIEFSPIPTLGIYGGYRQMTLKIDNRGVFADTTFKGPYAGGFFRF</sequence>
<dbReference type="AlphaFoldDB" id="A0A1L8CQL4"/>
<evidence type="ECO:0000256" key="1">
    <source>
        <dbReference type="SAM" id="SignalP"/>
    </source>
</evidence>